<dbReference type="Gene3D" id="2.130.10.30">
    <property type="entry name" value="Regulator of chromosome condensation 1/beta-lactamase-inhibitor protein II"/>
    <property type="match status" value="2"/>
</dbReference>
<dbReference type="Pfam" id="PF00415">
    <property type="entry name" value="RCC1"/>
    <property type="match status" value="1"/>
</dbReference>
<evidence type="ECO:0000313" key="5">
    <source>
        <dbReference type="EMBL" id="OQR81723.1"/>
    </source>
</evidence>
<accession>A0A1V9Y7N6</accession>
<dbReference type="STRING" id="74557.A0A1V9Y7N6"/>
<evidence type="ECO:0000256" key="2">
    <source>
        <dbReference type="PROSITE-ProRule" id="PRU00235"/>
    </source>
</evidence>
<feature type="repeat" description="RCC1" evidence="2">
    <location>
        <begin position="548"/>
        <end position="600"/>
    </location>
</feature>
<feature type="repeat" description="RCC1" evidence="2">
    <location>
        <begin position="320"/>
        <end position="382"/>
    </location>
</feature>
<dbReference type="InterPro" id="IPR058923">
    <property type="entry name" value="RCC1-like_dom"/>
</dbReference>
<keyword evidence="1" id="KW-0677">Repeat</keyword>
<dbReference type="InterPro" id="IPR009091">
    <property type="entry name" value="RCC1/BLIP-II"/>
</dbReference>
<feature type="repeat" description="RCC1" evidence="2">
    <location>
        <begin position="442"/>
        <end position="495"/>
    </location>
</feature>
<evidence type="ECO:0000313" key="6">
    <source>
        <dbReference type="Proteomes" id="UP000243217"/>
    </source>
</evidence>
<feature type="repeat" description="RCC1" evidence="2">
    <location>
        <begin position="262"/>
        <end position="319"/>
    </location>
</feature>
<dbReference type="PRINTS" id="PR00633">
    <property type="entry name" value="RCCNDNSATION"/>
</dbReference>
<name>A0A1V9Y7N6_9STRA</name>
<sequence>MAEPSPRGPLSSRLLQYSAHIQASFKYQSINDEIIDNNITPPILTTPNPKRKAICITPPVKKNKEPNEDTPVLVNVSKLQVQAIYGGSLGFYTIVLTTQCSSAVVVHLMIQSDRSRAVRITTSRICFTPKTYHIPQVVGVHAVDITHDTVSVVHRVYSQDERFDQAIVPSVQVNVMGNEASYVWSFGGDPVLHQQQSSSGVSMATPYLVTGFAAACQQPIGTGEVQSTMLNVIKHLREDQDIYFSSLGCGDNFTVAVSSQSCLTYVFGQGTMGTIGDHSCASTKTPLLLNPSIFATPQEKPAIVSLSCGQHHVAVISRGGHVFTWGSGRLGQLGHKNYLDLQHPKRIQLDPPEKQLREAADAVIVAKYVACGGQHTLVITDLQQVLAFGNNKAGQLGLGHRNCRTESGWRSCVPTVISSLAMYSVHQVAAGLHHSACITTQGELYTWGCGIDGRLGNNSSTAQDIPTVVYGLKTLGVVPKVVRCGGRHTCILTSTDELYTWGANDFGQLGLGHTRQRTTPALVSFPKPSRILDVSLGQFHSAAVAATGDVYTWGYDVNGGLGLPDTLGIQSSPVLVPAFTGLEAVQIQCGWSHTTVLTRRKTAAKKVIIPEKPIKLPLKQRAITGESGVNLFQTLQALAMCQNPSRPKSARPYHRTPRPVESEKVRRSVQAFHDRMARVRPQSARSYKPPQLTKLAPKPPKKAIRKSSRPSTAPLKTTPRSPSANRDANKSVRPLVKRPQSARGSSIFRKQCTPRFPPPMTPRELKTMTHTVLHQLEQLTPNDDEKVVDNNNNEATTSRWTFLTDCAIPAMDETSRTKKTPKQRPRSASCRVHRPSSVVLDQIGLRSKWKEKPIESVLKAKQYRDQPRLWLH</sequence>
<feature type="compositionally biased region" description="Basic residues" evidence="3">
    <location>
        <begin position="648"/>
        <end position="657"/>
    </location>
</feature>
<reference evidence="5 6" key="1">
    <citation type="journal article" date="2014" name="Genome Biol. Evol.">
        <title>The secreted proteins of Achlya hypogyna and Thraustotheca clavata identify the ancestral oomycete secretome and reveal gene acquisitions by horizontal gene transfer.</title>
        <authorList>
            <person name="Misner I."/>
            <person name="Blouin N."/>
            <person name="Leonard G."/>
            <person name="Richards T.A."/>
            <person name="Lane C.E."/>
        </authorList>
    </citation>
    <scope>NUCLEOTIDE SEQUENCE [LARGE SCALE GENOMIC DNA]</scope>
    <source>
        <strain evidence="5 6">ATCC 34112</strain>
    </source>
</reference>
<protein>
    <recommendedName>
        <fullName evidence="4">RCC1-like domain-containing protein</fullName>
    </recommendedName>
</protein>
<organism evidence="5 6">
    <name type="scientific">Thraustotheca clavata</name>
    <dbReference type="NCBI Taxonomy" id="74557"/>
    <lineage>
        <taxon>Eukaryota</taxon>
        <taxon>Sar</taxon>
        <taxon>Stramenopiles</taxon>
        <taxon>Oomycota</taxon>
        <taxon>Saprolegniomycetes</taxon>
        <taxon>Saprolegniales</taxon>
        <taxon>Achlyaceae</taxon>
        <taxon>Thraustotheca</taxon>
    </lineage>
</organism>
<dbReference type="Pfam" id="PF25390">
    <property type="entry name" value="WD40_RLD"/>
    <property type="match status" value="1"/>
</dbReference>
<keyword evidence="6" id="KW-1185">Reference proteome</keyword>
<feature type="region of interest" description="Disordered" evidence="3">
    <location>
        <begin position="812"/>
        <end position="833"/>
    </location>
</feature>
<feature type="compositionally biased region" description="Basic and acidic residues" evidence="3">
    <location>
        <begin position="658"/>
        <end position="677"/>
    </location>
</feature>
<feature type="repeat" description="RCC1" evidence="2">
    <location>
        <begin position="496"/>
        <end position="547"/>
    </location>
</feature>
<dbReference type="Proteomes" id="UP000243217">
    <property type="component" value="Unassembled WGS sequence"/>
</dbReference>
<feature type="domain" description="RCC1-like" evidence="4">
    <location>
        <begin position="237"/>
        <end position="523"/>
    </location>
</feature>
<dbReference type="PROSITE" id="PS00626">
    <property type="entry name" value="RCC1_2"/>
    <property type="match status" value="2"/>
</dbReference>
<dbReference type="OrthoDB" id="10256179at2759"/>
<dbReference type="PANTHER" id="PTHR22872">
    <property type="entry name" value="BTK-BINDING PROTEIN-RELATED"/>
    <property type="match status" value="1"/>
</dbReference>
<proteinExistence type="predicted"/>
<gene>
    <name evidence="5" type="ORF">THRCLA_11473</name>
</gene>
<dbReference type="SUPFAM" id="SSF50985">
    <property type="entry name" value="RCC1/BLIP-II"/>
    <property type="match status" value="1"/>
</dbReference>
<feature type="compositionally biased region" description="Basic residues" evidence="3">
    <location>
        <begin position="699"/>
        <end position="708"/>
    </location>
</feature>
<dbReference type="InterPro" id="IPR000408">
    <property type="entry name" value="Reg_chr_condens"/>
</dbReference>
<dbReference type="EMBL" id="JNBS01004915">
    <property type="protein sequence ID" value="OQR81723.1"/>
    <property type="molecule type" value="Genomic_DNA"/>
</dbReference>
<evidence type="ECO:0000256" key="3">
    <source>
        <dbReference type="SAM" id="MobiDB-lite"/>
    </source>
</evidence>
<dbReference type="InterPro" id="IPR051625">
    <property type="entry name" value="Signaling_Regulatory_Domain"/>
</dbReference>
<comment type="caution">
    <text evidence="5">The sequence shown here is derived from an EMBL/GenBank/DDBJ whole genome shotgun (WGS) entry which is preliminary data.</text>
</comment>
<dbReference type="PROSITE" id="PS50012">
    <property type="entry name" value="RCC1_3"/>
    <property type="match status" value="6"/>
</dbReference>
<evidence type="ECO:0000259" key="4">
    <source>
        <dbReference type="Pfam" id="PF25390"/>
    </source>
</evidence>
<feature type="region of interest" description="Disordered" evidence="3">
    <location>
        <begin position="643"/>
        <end position="762"/>
    </location>
</feature>
<feature type="repeat" description="RCC1" evidence="2">
    <location>
        <begin position="383"/>
        <end position="441"/>
    </location>
</feature>
<evidence type="ECO:0000256" key="1">
    <source>
        <dbReference type="ARBA" id="ARBA00022737"/>
    </source>
</evidence>
<dbReference type="AlphaFoldDB" id="A0A1V9Y7N6"/>
<feature type="compositionally biased region" description="Polar residues" evidence="3">
    <location>
        <begin position="714"/>
        <end position="726"/>
    </location>
</feature>